<sequence>MAVGVASRYLPENGIGAAKCGPGDAEREVEMWVPPLLRSETIRPDECQLVVKKDEESGRTRYTYTLVWKESNAPFAGTNNSGANNRSTVGAQRLNDKRQGLESLMCDGPCRRNHPPGHFVVIVKKRTFFDEIICTAWTCYLDRTGDHGDSARRRWKRSCPQPDCCQPHPNETQPSTSGSSTASWPSQGTLCERWSPLVTARSDVWSSTSLVPPVQSFEPMKMRAIVLRPTQEGMRRLIWSGDCVPTSTLREVIQSFVPDYQAARVFICRTSRGPAGDHQLVNLDMREDGDSPIGKYIEMARHGVLELAIDFSRRITPHYTF</sequence>
<feature type="non-terminal residue" evidence="2">
    <location>
        <position position="1"/>
    </location>
</feature>
<name>A0AA36CKK0_9BILA</name>
<dbReference type="Proteomes" id="UP001177023">
    <property type="component" value="Unassembled WGS sequence"/>
</dbReference>
<dbReference type="AlphaFoldDB" id="A0AA36CKK0"/>
<feature type="region of interest" description="Disordered" evidence="1">
    <location>
        <begin position="160"/>
        <end position="186"/>
    </location>
</feature>
<organism evidence="2 3">
    <name type="scientific">Mesorhabditis spiculigera</name>
    <dbReference type="NCBI Taxonomy" id="96644"/>
    <lineage>
        <taxon>Eukaryota</taxon>
        <taxon>Metazoa</taxon>
        <taxon>Ecdysozoa</taxon>
        <taxon>Nematoda</taxon>
        <taxon>Chromadorea</taxon>
        <taxon>Rhabditida</taxon>
        <taxon>Rhabditina</taxon>
        <taxon>Rhabditomorpha</taxon>
        <taxon>Rhabditoidea</taxon>
        <taxon>Rhabditidae</taxon>
        <taxon>Mesorhabditinae</taxon>
        <taxon>Mesorhabditis</taxon>
    </lineage>
</organism>
<gene>
    <name evidence="2" type="ORF">MSPICULIGERA_LOCUS9191</name>
</gene>
<evidence type="ECO:0000313" key="2">
    <source>
        <dbReference type="EMBL" id="CAJ0570755.1"/>
    </source>
</evidence>
<feature type="compositionally biased region" description="Low complexity" evidence="1">
    <location>
        <begin position="173"/>
        <end position="186"/>
    </location>
</feature>
<dbReference type="EMBL" id="CATQJA010002464">
    <property type="protein sequence ID" value="CAJ0570755.1"/>
    <property type="molecule type" value="Genomic_DNA"/>
</dbReference>
<evidence type="ECO:0000256" key="1">
    <source>
        <dbReference type="SAM" id="MobiDB-lite"/>
    </source>
</evidence>
<proteinExistence type="predicted"/>
<evidence type="ECO:0000313" key="3">
    <source>
        <dbReference type="Proteomes" id="UP001177023"/>
    </source>
</evidence>
<accession>A0AA36CKK0</accession>
<protein>
    <submittedName>
        <fullName evidence="2">Uncharacterized protein</fullName>
    </submittedName>
</protein>
<keyword evidence="3" id="KW-1185">Reference proteome</keyword>
<reference evidence="2" key="1">
    <citation type="submission" date="2023-06" db="EMBL/GenBank/DDBJ databases">
        <authorList>
            <person name="Delattre M."/>
        </authorList>
    </citation>
    <scope>NUCLEOTIDE SEQUENCE</scope>
    <source>
        <strain evidence="2">AF72</strain>
    </source>
</reference>
<comment type="caution">
    <text evidence="2">The sequence shown here is derived from an EMBL/GenBank/DDBJ whole genome shotgun (WGS) entry which is preliminary data.</text>
</comment>